<dbReference type="AlphaFoldDB" id="A0A444WTK9"/>
<dbReference type="PRINTS" id="PR00463">
    <property type="entry name" value="EP450I"/>
</dbReference>
<dbReference type="GO" id="GO:0020037">
    <property type="term" value="F:heme binding"/>
    <property type="evidence" value="ECO:0007669"/>
    <property type="project" value="InterPro"/>
</dbReference>
<sequence>MSIFLYLSLLTISFLLTLKLLFKSRALKNLPPGPPYLPLIGNLHQLKQPFHRAFYELSRKYGKVFSLWFGSRLVVVVSSQTAAQECFSKNDIVLANRPHFLTGKYIGYNNTTLVLSPYGDHWRNLRRIATLEVLSTHRINSFLEIRRDEIMRLVQKLAQECSNGFNKVELRSKLSEMTFNTIMRMVSGKRYYGEDCDVTDVEEARRFRAITKELFDGLENKLKRISKRIDSFLQGLIDEHRNGKRNTNTMIDHLLTQQQSHPEYYTDQIIKGLIMVMLLAGTDTSSVTLEWAMSNLLNHPEILERARKEIDTKIGQDHLIDESDISKLNYLQNIVYETFRLHPAAPLLVPHLSSEDCTLEGYKVPQNTIVLVNAWAIHRDPKLWSDDSTQFKPERFEKEGEINNLLTFGIGRSLLIQCFQWKRITSQKIDMTEDKGLTMPKKIPLETMCRLCDEQFATRIFYSKTLTRDPS</sequence>
<keyword evidence="1" id="KW-0349">Heme</keyword>
<keyword evidence="5" id="KW-0503">Monooxygenase</keyword>
<dbReference type="InterPro" id="IPR050651">
    <property type="entry name" value="Plant_Cytochrome_P450_Monoox"/>
</dbReference>
<evidence type="ECO:0000256" key="1">
    <source>
        <dbReference type="ARBA" id="ARBA00022617"/>
    </source>
</evidence>
<gene>
    <name evidence="6" type="ORF">Ahy_Scaffold1g106952</name>
</gene>
<dbReference type="InterPro" id="IPR036396">
    <property type="entry name" value="Cyt_P450_sf"/>
</dbReference>
<dbReference type="SUPFAM" id="SSF48264">
    <property type="entry name" value="Cytochrome P450"/>
    <property type="match status" value="1"/>
</dbReference>
<dbReference type="Pfam" id="PF00067">
    <property type="entry name" value="p450"/>
    <property type="match status" value="1"/>
</dbReference>
<dbReference type="InterPro" id="IPR002401">
    <property type="entry name" value="Cyt_P450_E_grp-I"/>
</dbReference>
<dbReference type="CDD" id="cd20653">
    <property type="entry name" value="CYP81"/>
    <property type="match status" value="1"/>
</dbReference>
<accession>A0A444WTK9</accession>
<dbReference type="GO" id="GO:0005506">
    <property type="term" value="F:iron ion binding"/>
    <property type="evidence" value="ECO:0007669"/>
    <property type="project" value="InterPro"/>
</dbReference>
<organism evidence="6 7">
    <name type="scientific">Arachis hypogaea</name>
    <name type="common">Peanut</name>
    <dbReference type="NCBI Taxonomy" id="3818"/>
    <lineage>
        <taxon>Eukaryota</taxon>
        <taxon>Viridiplantae</taxon>
        <taxon>Streptophyta</taxon>
        <taxon>Embryophyta</taxon>
        <taxon>Tracheophyta</taxon>
        <taxon>Spermatophyta</taxon>
        <taxon>Magnoliopsida</taxon>
        <taxon>eudicotyledons</taxon>
        <taxon>Gunneridae</taxon>
        <taxon>Pentapetalae</taxon>
        <taxon>rosids</taxon>
        <taxon>fabids</taxon>
        <taxon>Fabales</taxon>
        <taxon>Fabaceae</taxon>
        <taxon>Papilionoideae</taxon>
        <taxon>50 kb inversion clade</taxon>
        <taxon>dalbergioids sensu lato</taxon>
        <taxon>Dalbergieae</taxon>
        <taxon>Pterocarpus clade</taxon>
        <taxon>Arachis</taxon>
    </lineage>
</organism>
<name>A0A444WTK9_ARAHY</name>
<comment type="caution">
    <text evidence="6">The sequence shown here is derived from an EMBL/GenBank/DDBJ whole genome shotgun (WGS) entry which is preliminary data.</text>
</comment>
<dbReference type="PRINTS" id="PR00385">
    <property type="entry name" value="P450"/>
</dbReference>
<reference evidence="6 7" key="1">
    <citation type="submission" date="2019-01" db="EMBL/GenBank/DDBJ databases">
        <title>Sequencing of cultivated peanut Arachis hypogaea provides insights into genome evolution and oil improvement.</title>
        <authorList>
            <person name="Chen X."/>
        </authorList>
    </citation>
    <scope>NUCLEOTIDE SEQUENCE [LARGE SCALE GENOMIC DNA]</scope>
    <source>
        <strain evidence="7">cv. Fuhuasheng</strain>
        <tissue evidence="6">Leaves</tissue>
    </source>
</reference>
<proteinExistence type="predicted"/>
<evidence type="ECO:0000256" key="2">
    <source>
        <dbReference type="ARBA" id="ARBA00022723"/>
    </source>
</evidence>
<keyword evidence="7" id="KW-1185">Reference proteome</keyword>
<dbReference type="InterPro" id="IPR001128">
    <property type="entry name" value="Cyt_P450"/>
</dbReference>
<evidence type="ECO:0000256" key="5">
    <source>
        <dbReference type="ARBA" id="ARBA00023033"/>
    </source>
</evidence>
<evidence type="ECO:0008006" key="8">
    <source>
        <dbReference type="Google" id="ProtNLM"/>
    </source>
</evidence>
<dbReference type="Proteomes" id="UP000289738">
    <property type="component" value="Unassembled WGS sequence"/>
</dbReference>
<protein>
    <recommendedName>
        <fullName evidence="8">Cytochrome P450</fullName>
    </recommendedName>
</protein>
<dbReference type="Gene3D" id="1.10.630.10">
    <property type="entry name" value="Cytochrome P450"/>
    <property type="match status" value="1"/>
</dbReference>
<evidence type="ECO:0000256" key="4">
    <source>
        <dbReference type="ARBA" id="ARBA00023004"/>
    </source>
</evidence>
<dbReference type="EMBL" id="SDMP01000021">
    <property type="protein sequence ID" value="RYQ80758.1"/>
    <property type="molecule type" value="Genomic_DNA"/>
</dbReference>
<dbReference type="PANTHER" id="PTHR47947">
    <property type="entry name" value="CYTOCHROME P450 82C3-RELATED"/>
    <property type="match status" value="1"/>
</dbReference>
<dbReference type="GO" id="GO:0004497">
    <property type="term" value="F:monooxygenase activity"/>
    <property type="evidence" value="ECO:0007669"/>
    <property type="project" value="UniProtKB-KW"/>
</dbReference>
<evidence type="ECO:0000313" key="7">
    <source>
        <dbReference type="Proteomes" id="UP000289738"/>
    </source>
</evidence>
<keyword evidence="2" id="KW-0479">Metal-binding</keyword>
<keyword evidence="3" id="KW-0560">Oxidoreductase</keyword>
<dbReference type="PANTHER" id="PTHR47947:SF24">
    <property type="entry name" value="ISOFLAVONE 2'-HYDROXYLASE-LIKE"/>
    <property type="match status" value="1"/>
</dbReference>
<dbReference type="GO" id="GO:0016705">
    <property type="term" value="F:oxidoreductase activity, acting on paired donors, with incorporation or reduction of molecular oxygen"/>
    <property type="evidence" value="ECO:0007669"/>
    <property type="project" value="InterPro"/>
</dbReference>
<evidence type="ECO:0000256" key="3">
    <source>
        <dbReference type="ARBA" id="ARBA00023002"/>
    </source>
</evidence>
<keyword evidence="4" id="KW-0408">Iron</keyword>
<evidence type="ECO:0000313" key="6">
    <source>
        <dbReference type="EMBL" id="RYQ80758.1"/>
    </source>
</evidence>